<feature type="region of interest" description="Disordered" evidence="1">
    <location>
        <begin position="1"/>
        <end position="27"/>
    </location>
</feature>
<gene>
    <name evidence="2" type="ORF">SDC9_73089</name>
</gene>
<proteinExistence type="predicted"/>
<sequence length="178" mass="19044">MANTKRKSTGALSRKRKSRKSKGRGLSGFALPKKEVLLDALKKTGYIAIGFMGGRFADQKIFPNEDGFKRYVSTAVQLGGGVLLCTQKNEALQYIGYGATASGAVSALEKVLNKPILPLSEDLLSGFSLGDVFGKTEKKIPGTTPYTPALPPIPEDVVVEEYDENPNGTSGVSDNEIM</sequence>
<accession>A0A644YDG8</accession>
<comment type="caution">
    <text evidence="2">The sequence shown here is derived from an EMBL/GenBank/DDBJ whole genome shotgun (WGS) entry which is preliminary data.</text>
</comment>
<name>A0A644YDG8_9ZZZZ</name>
<feature type="compositionally biased region" description="Basic residues" evidence="1">
    <location>
        <begin position="1"/>
        <end position="23"/>
    </location>
</feature>
<evidence type="ECO:0000313" key="2">
    <source>
        <dbReference type="EMBL" id="MPM26585.1"/>
    </source>
</evidence>
<dbReference type="EMBL" id="VSSQ01004773">
    <property type="protein sequence ID" value="MPM26585.1"/>
    <property type="molecule type" value="Genomic_DNA"/>
</dbReference>
<evidence type="ECO:0000256" key="1">
    <source>
        <dbReference type="SAM" id="MobiDB-lite"/>
    </source>
</evidence>
<protein>
    <submittedName>
        <fullName evidence="2">Uncharacterized protein</fullName>
    </submittedName>
</protein>
<organism evidence="2">
    <name type="scientific">bioreactor metagenome</name>
    <dbReference type="NCBI Taxonomy" id="1076179"/>
    <lineage>
        <taxon>unclassified sequences</taxon>
        <taxon>metagenomes</taxon>
        <taxon>ecological metagenomes</taxon>
    </lineage>
</organism>
<reference evidence="2" key="1">
    <citation type="submission" date="2019-08" db="EMBL/GenBank/DDBJ databases">
        <authorList>
            <person name="Kucharzyk K."/>
            <person name="Murdoch R.W."/>
            <person name="Higgins S."/>
            <person name="Loffler F."/>
        </authorList>
    </citation>
    <scope>NUCLEOTIDE SEQUENCE</scope>
</reference>
<dbReference type="AlphaFoldDB" id="A0A644YDG8"/>